<keyword evidence="4" id="KW-0132">Cell division</keyword>
<dbReference type="AlphaFoldDB" id="A0AAV3Q4R4"/>
<dbReference type="Proteomes" id="UP001454036">
    <property type="component" value="Unassembled WGS sequence"/>
</dbReference>
<sequence length="184" mass="21076">MSAKSGSVRLSSITKLLKLTLHSVFTACPKQEFFQRFPNFTAAEQELLYRLYIETISWFPENVEEEFEAMCLDTQAGAVFDTVEQLLEEQSLDLLHNQSKNYRSNIKEVGLSWTQAKRKEIDNLTKMVEMAEKQKGDLSARLELLKSKSQEFSNTEGIIDKLRMAIVDYGVEHTLDSSSMSEFS</sequence>
<keyword evidence="5" id="KW-0498">Mitosis</keyword>
<dbReference type="PANTHER" id="PTHR15459:SF3">
    <property type="entry name" value="POLYAMINE-MODULATED FACTOR 1"/>
    <property type="match status" value="1"/>
</dbReference>
<keyword evidence="10" id="KW-0175">Coiled coil</keyword>
<dbReference type="GO" id="GO:0007059">
    <property type="term" value="P:chromosome segregation"/>
    <property type="evidence" value="ECO:0007669"/>
    <property type="project" value="TreeGrafter"/>
</dbReference>
<evidence type="ECO:0000256" key="5">
    <source>
        <dbReference type="ARBA" id="ARBA00022776"/>
    </source>
</evidence>
<dbReference type="GO" id="GO:0005634">
    <property type="term" value="C:nucleus"/>
    <property type="evidence" value="ECO:0007669"/>
    <property type="project" value="UniProtKB-SubCell"/>
</dbReference>
<name>A0AAV3Q4R4_LITER</name>
<gene>
    <name evidence="11" type="ORF">LIER_14710</name>
</gene>
<protein>
    <submittedName>
        <fullName evidence="11">Uncharacterized protein</fullName>
    </submittedName>
</protein>
<dbReference type="PANTHER" id="PTHR15459">
    <property type="entry name" value="POLYAMINE-MODULATED FACTOR 1"/>
    <property type="match status" value="1"/>
</dbReference>
<keyword evidence="6" id="KW-0995">Kinetochore</keyword>
<evidence type="ECO:0000256" key="10">
    <source>
        <dbReference type="SAM" id="Coils"/>
    </source>
</evidence>
<evidence type="ECO:0000256" key="4">
    <source>
        <dbReference type="ARBA" id="ARBA00022618"/>
    </source>
</evidence>
<keyword evidence="3" id="KW-0158">Chromosome</keyword>
<evidence type="ECO:0000256" key="1">
    <source>
        <dbReference type="ARBA" id="ARBA00004123"/>
    </source>
</evidence>
<accession>A0AAV3Q4R4</accession>
<evidence type="ECO:0000313" key="11">
    <source>
        <dbReference type="EMBL" id="GAA0157443.1"/>
    </source>
</evidence>
<comment type="caution">
    <text evidence="11">The sequence shown here is derived from an EMBL/GenBank/DDBJ whole genome shotgun (WGS) entry which is preliminary data.</text>
</comment>
<evidence type="ECO:0000256" key="3">
    <source>
        <dbReference type="ARBA" id="ARBA00022454"/>
    </source>
</evidence>
<evidence type="ECO:0000256" key="9">
    <source>
        <dbReference type="ARBA" id="ARBA00023328"/>
    </source>
</evidence>
<dbReference type="GO" id="GO:0051301">
    <property type="term" value="P:cell division"/>
    <property type="evidence" value="ECO:0007669"/>
    <property type="project" value="UniProtKB-KW"/>
</dbReference>
<evidence type="ECO:0000256" key="2">
    <source>
        <dbReference type="ARBA" id="ARBA00004629"/>
    </source>
</evidence>
<dbReference type="InterPro" id="IPR007128">
    <property type="entry name" value="PMF1/Nnf1"/>
</dbReference>
<evidence type="ECO:0000313" key="12">
    <source>
        <dbReference type="Proteomes" id="UP001454036"/>
    </source>
</evidence>
<keyword evidence="9" id="KW-0137">Centromere</keyword>
<proteinExistence type="predicted"/>
<keyword evidence="8" id="KW-0131">Cell cycle</keyword>
<evidence type="ECO:0000256" key="6">
    <source>
        <dbReference type="ARBA" id="ARBA00022838"/>
    </source>
</evidence>
<keyword evidence="7" id="KW-0539">Nucleus</keyword>
<reference evidence="11 12" key="1">
    <citation type="submission" date="2024-01" db="EMBL/GenBank/DDBJ databases">
        <title>The complete chloroplast genome sequence of Lithospermum erythrorhizon: insights into the phylogenetic relationship among Boraginaceae species and the maternal lineages of purple gromwells.</title>
        <authorList>
            <person name="Okada T."/>
            <person name="Watanabe K."/>
        </authorList>
    </citation>
    <scope>NUCLEOTIDE SEQUENCE [LARGE SCALE GENOMIC DNA]</scope>
</reference>
<comment type="subcellular location">
    <subcellularLocation>
        <location evidence="2">Chromosome</location>
        <location evidence="2">Centromere</location>
        <location evidence="2">Kinetochore</location>
    </subcellularLocation>
    <subcellularLocation>
        <location evidence="1">Nucleus</location>
    </subcellularLocation>
</comment>
<feature type="coiled-coil region" evidence="10">
    <location>
        <begin position="114"/>
        <end position="148"/>
    </location>
</feature>
<organism evidence="11 12">
    <name type="scientific">Lithospermum erythrorhizon</name>
    <name type="common">Purple gromwell</name>
    <name type="synonym">Lithospermum officinale var. erythrorhizon</name>
    <dbReference type="NCBI Taxonomy" id="34254"/>
    <lineage>
        <taxon>Eukaryota</taxon>
        <taxon>Viridiplantae</taxon>
        <taxon>Streptophyta</taxon>
        <taxon>Embryophyta</taxon>
        <taxon>Tracheophyta</taxon>
        <taxon>Spermatophyta</taxon>
        <taxon>Magnoliopsida</taxon>
        <taxon>eudicotyledons</taxon>
        <taxon>Gunneridae</taxon>
        <taxon>Pentapetalae</taxon>
        <taxon>asterids</taxon>
        <taxon>lamiids</taxon>
        <taxon>Boraginales</taxon>
        <taxon>Boraginaceae</taxon>
        <taxon>Boraginoideae</taxon>
        <taxon>Lithospermeae</taxon>
        <taxon>Lithospermum</taxon>
    </lineage>
</organism>
<evidence type="ECO:0000256" key="8">
    <source>
        <dbReference type="ARBA" id="ARBA00023306"/>
    </source>
</evidence>
<keyword evidence="12" id="KW-1185">Reference proteome</keyword>
<dbReference type="EMBL" id="BAABME010003108">
    <property type="protein sequence ID" value="GAA0157443.1"/>
    <property type="molecule type" value="Genomic_DNA"/>
</dbReference>
<dbReference type="GO" id="GO:0000444">
    <property type="term" value="C:MIS12/MIND type complex"/>
    <property type="evidence" value="ECO:0007669"/>
    <property type="project" value="InterPro"/>
</dbReference>
<evidence type="ECO:0000256" key="7">
    <source>
        <dbReference type="ARBA" id="ARBA00023242"/>
    </source>
</evidence>